<accession>A0ABU1LEG8</accession>
<gene>
    <name evidence="2" type="ORF">J2781_002023</name>
</gene>
<dbReference type="Proteomes" id="UP001184853">
    <property type="component" value="Unassembled WGS sequence"/>
</dbReference>
<name>A0ABU1LEG8_9FLAO</name>
<organism evidence="2 3">
    <name type="scientific">Chryseobacterium geocarposphaerae</name>
    <dbReference type="NCBI Taxonomy" id="1416776"/>
    <lineage>
        <taxon>Bacteria</taxon>
        <taxon>Pseudomonadati</taxon>
        <taxon>Bacteroidota</taxon>
        <taxon>Flavobacteriia</taxon>
        <taxon>Flavobacteriales</taxon>
        <taxon>Weeksellaceae</taxon>
        <taxon>Chryseobacterium group</taxon>
        <taxon>Chryseobacterium</taxon>
    </lineage>
</organism>
<reference evidence="2 3" key="1">
    <citation type="submission" date="2023-07" db="EMBL/GenBank/DDBJ databases">
        <title>Sorghum-associated microbial communities from plants grown in Nebraska, USA.</title>
        <authorList>
            <person name="Schachtman D."/>
        </authorList>
    </citation>
    <scope>NUCLEOTIDE SEQUENCE [LARGE SCALE GENOMIC DNA]</scope>
    <source>
        <strain evidence="2 3">DS1709</strain>
    </source>
</reference>
<keyword evidence="1" id="KW-0732">Signal</keyword>
<evidence type="ECO:0000256" key="1">
    <source>
        <dbReference type="SAM" id="SignalP"/>
    </source>
</evidence>
<feature type="signal peptide" evidence="1">
    <location>
        <begin position="1"/>
        <end position="20"/>
    </location>
</feature>
<dbReference type="EMBL" id="JAVDQS010000004">
    <property type="protein sequence ID" value="MDR6405099.1"/>
    <property type="molecule type" value="Genomic_DNA"/>
</dbReference>
<dbReference type="RefSeq" id="WP_147297035.1">
    <property type="nucleotide sequence ID" value="NZ_JAVDQS010000004.1"/>
</dbReference>
<keyword evidence="3" id="KW-1185">Reference proteome</keyword>
<feature type="chain" id="PRO_5045095598" description="Sensory transduction regulator" evidence="1">
    <location>
        <begin position="21"/>
        <end position="158"/>
    </location>
</feature>
<sequence>MKTRFLILLLVGFFANLWTAQTLVKPADIKISAITSYLKGKGYTILEETPQYIEVKTKNNTYIFLDLDVKKQAIYYSSHILVNTSASKDKIRDYTEKVNSMIPIVKAIHVEEKKKVMFEYAFWTMHGFTYESFEDSLSEFSLFVGDALNLDKERQILQ</sequence>
<evidence type="ECO:0008006" key="4">
    <source>
        <dbReference type="Google" id="ProtNLM"/>
    </source>
</evidence>
<comment type="caution">
    <text evidence="2">The sequence shown here is derived from an EMBL/GenBank/DDBJ whole genome shotgun (WGS) entry which is preliminary data.</text>
</comment>
<evidence type="ECO:0000313" key="2">
    <source>
        <dbReference type="EMBL" id="MDR6405099.1"/>
    </source>
</evidence>
<evidence type="ECO:0000313" key="3">
    <source>
        <dbReference type="Proteomes" id="UP001184853"/>
    </source>
</evidence>
<protein>
    <recommendedName>
        <fullName evidence="4">Sensory transduction regulator</fullName>
    </recommendedName>
</protein>
<proteinExistence type="predicted"/>